<feature type="domain" description="SF4 helicase" evidence="1">
    <location>
        <begin position="78"/>
        <end position="264"/>
    </location>
</feature>
<proteinExistence type="predicted"/>
<organism evidence="2">
    <name type="scientific">marine sediment metagenome</name>
    <dbReference type="NCBI Taxonomy" id="412755"/>
    <lineage>
        <taxon>unclassified sequences</taxon>
        <taxon>metagenomes</taxon>
        <taxon>ecological metagenomes</taxon>
    </lineage>
</organism>
<protein>
    <recommendedName>
        <fullName evidence="1">SF4 helicase domain-containing protein</fullName>
    </recommendedName>
</protein>
<dbReference type="GO" id="GO:0005524">
    <property type="term" value="F:ATP binding"/>
    <property type="evidence" value="ECO:0007669"/>
    <property type="project" value="InterPro"/>
</dbReference>
<dbReference type="GO" id="GO:0003678">
    <property type="term" value="F:DNA helicase activity"/>
    <property type="evidence" value="ECO:0007669"/>
    <property type="project" value="InterPro"/>
</dbReference>
<gene>
    <name evidence="2" type="ORF">S01H1_39127</name>
</gene>
<dbReference type="SUPFAM" id="SSF52540">
    <property type="entry name" value="P-loop containing nucleoside triphosphate hydrolases"/>
    <property type="match status" value="1"/>
</dbReference>
<evidence type="ECO:0000259" key="1">
    <source>
        <dbReference type="Pfam" id="PF03796"/>
    </source>
</evidence>
<dbReference type="InterPro" id="IPR007694">
    <property type="entry name" value="DNA_helicase_DnaB-like_C"/>
</dbReference>
<dbReference type="Pfam" id="PF03796">
    <property type="entry name" value="DnaB_C"/>
    <property type="match status" value="1"/>
</dbReference>
<comment type="caution">
    <text evidence="2">The sequence shown here is derived from an EMBL/GenBank/DDBJ whole genome shotgun (WGS) entry which is preliminary data.</text>
</comment>
<dbReference type="AlphaFoldDB" id="X0WD23"/>
<accession>X0WD23</accession>
<feature type="non-terminal residue" evidence="2">
    <location>
        <position position="1"/>
    </location>
</feature>
<dbReference type="InterPro" id="IPR027417">
    <property type="entry name" value="P-loop_NTPase"/>
</dbReference>
<dbReference type="EMBL" id="BARS01024671">
    <property type="protein sequence ID" value="GAG10576.1"/>
    <property type="molecule type" value="Genomic_DNA"/>
</dbReference>
<sequence>YVRDLAASFAKYQAVKKAWREGSVLIEKKQHYEKLLSKVSAALLVGEIQDLGSFYYENLDQRLADRKAGLTHRPDLAIKTGLDGLDYRLSGLCPSELGIIMGPMKRGKSLVACNFARGALYFNKNVAYFGFEGKKEKTETRFDSIISGVPKDELKDREDLVRAKVNNFFKGKNKGQLVIKHYTVGTCSAWTIEAHLQKLKAVTGFVPDVIFVDYLGLMRCADKTMKFEGSSGGRYLMFGEITKELLALAQRNNYAVWLIHQTTKKSLK</sequence>
<reference evidence="2" key="1">
    <citation type="journal article" date="2014" name="Front. Microbiol.">
        <title>High frequency of phylogenetically diverse reductive dehalogenase-homologous genes in deep subseafloor sedimentary metagenomes.</title>
        <authorList>
            <person name="Kawai M."/>
            <person name="Futagami T."/>
            <person name="Toyoda A."/>
            <person name="Takaki Y."/>
            <person name="Nishi S."/>
            <person name="Hori S."/>
            <person name="Arai W."/>
            <person name="Tsubouchi T."/>
            <person name="Morono Y."/>
            <person name="Uchiyama I."/>
            <person name="Ito T."/>
            <person name="Fujiyama A."/>
            <person name="Inagaki F."/>
            <person name="Takami H."/>
        </authorList>
    </citation>
    <scope>NUCLEOTIDE SEQUENCE</scope>
    <source>
        <strain evidence="2">Expedition CK06-06</strain>
    </source>
</reference>
<feature type="non-terminal residue" evidence="2">
    <location>
        <position position="268"/>
    </location>
</feature>
<name>X0WD23_9ZZZZ</name>
<evidence type="ECO:0000313" key="2">
    <source>
        <dbReference type="EMBL" id="GAG10576.1"/>
    </source>
</evidence>
<dbReference type="Gene3D" id="3.40.50.300">
    <property type="entry name" value="P-loop containing nucleotide triphosphate hydrolases"/>
    <property type="match status" value="1"/>
</dbReference>
<dbReference type="GO" id="GO:0006260">
    <property type="term" value="P:DNA replication"/>
    <property type="evidence" value="ECO:0007669"/>
    <property type="project" value="InterPro"/>
</dbReference>